<dbReference type="InterPro" id="IPR045014">
    <property type="entry name" value="TM41A/B"/>
</dbReference>
<evidence type="ECO:0000256" key="4">
    <source>
        <dbReference type="ARBA" id="ARBA00023136"/>
    </source>
</evidence>
<reference evidence="9 10" key="1">
    <citation type="submission" date="2018-03" db="EMBL/GenBank/DDBJ databases">
        <authorList>
            <person name="Guldener U."/>
        </authorList>
    </citation>
    <scope>NUCLEOTIDE SEQUENCE [LARGE SCALE GENOMIC DNA]</scope>
    <source>
        <strain evidence="9 10">NBRC100155</strain>
    </source>
</reference>
<dbReference type="EMBL" id="OOIN01000031">
    <property type="protein sequence ID" value="SPO30171.1"/>
    <property type="molecule type" value="Genomic_DNA"/>
</dbReference>
<feature type="transmembrane region" description="Helical" evidence="7">
    <location>
        <begin position="93"/>
        <end position="118"/>
    </location>
</feature>
<evidence type="ECO:0000256" key="7">
    <source>
        <dbReference type="SAM" id="Phobius"/>
    </source>
</evidence>
<keyword evidence="2 7" id="KW-0812">Transmembrane</keyword>
<evidence type="ECO:0000259" key="8">
    <source>
        <dbReference type="Pfam" id="PF09335"/>
    </source>
</evidence>
<evidence type="ECO:0000256" key="1">
    <source>
        <dbReference type="ARBA" id="ARBA00004141"/>
    </source>
</evidence>
<accession>A0A5C3EKZ4</accession>
<proteinExistence type="inferred from homology"/>
<dbReference type="GO" id="GO:0005789">
    <property type="term" value="C:endoplasmic reticulum membrane"/>
    <property type="evidence" value="ECO:0007669"/>
    <property type="project" value="TreeGrafter"/>
</dbReference>
<evidence type="ECO:0000256" key="3">
    <source>
        <dbReference type="ARBA" id="ARBA00022989"/>
    </source>
</evidence>
<comment type="subcellular location">
    <subcellularLocation>
        <location evidence="1">Membrane</location>
        <topology evidence="1">Multi-pass membrane protein</topology>
    </subcellularLocation>
</comment>
<dbReference type="AlphaFoldDB" id="A0A5C3EKZ4"/>
<dbReference type="Proteomes" id="UP000324022">
    <property type="component" value="Unassembled WGS sequence"/>
</dbReference>
<evidence type="ECO:0000313" key="10">
    <source>
        <dbReference type="Proteomes" id="UP000324022"/>
    </source>
</evidence>
<keyword evidence="4 7" id="KW-0472">Membrane</keyword>
<protein>
    <recommendedName>
        <fullName evidence="8">VTT domain-containing protein</fullName>
    </recommendedName>
</protein>
<feature type="transmembrane region" description="Helical" evidence="7">
    <location>
        <begin position="309"/>
        <end position="325"/>
    </location>
</feature>
<evidence type="ECO:0000256" key="6">
    <source>
        <dbReference type="SAM" id="MobiDB-lite"/>
    </source>
</evidence>
<evidence type="ECO:0000313" key="9">
    <source>
        <dbReference type="EMBL" id="SPO30171.1"/>
    </source>
</evidence>
<keyword evidence="10" id="KW-1185">Reference proteome</keyword>
<dbReference type="PANTHER" id="PTHR43220">
    <property type="match status" value="1"/>
</dbReference>
<dbReference type="InterPro" id="IPR032816">
    <property type="entry name" value="VTT_dom"/>
</dbReference>
<sequence>MSRIKDSATQQAAINALYHNDTSDHGTHRDNSDTISIRSRHTLRAFGADPQAELDEEDPWSAIPRPLSSSTTLPSSIPTLTAAQRKQLLLGALLRLFILFFICLFGLVATLWLALPIINPQDKPNFKLPKSFDDLKNLNTVLQHYKHSHFAQVLLCWIVVYIFLQAFSIPGSMYMSILAGALFGVPIALPLVCASVATGASICYLISKTLGVVLVALPSWQKRVDDWKLKLAQHEDNLLSYLIVIRMMPLPPHNIVNILSPHLGIPLGLFWLSTFFGIFAVSVIHTTIGEKLDQMTSADDFNLFSLRNVLLLVGVCVAVLIPVVIKRFSSVEALESSTNDASSHGAIFLSNDQQADQDAQQLPDSFRRNLILNEDFSDDDELPHRNLDTNNIISSTEVFEQGGAQESFPTWRDRNIHNNDDDDDQGDDGEAFGRGGVFTDRSNNISVDSNTLQEGQKTHSTGAKLKAWIGSSTGIKL</sequence>
<feature type="region of interest" description="Disordered" evidence="6">
    <location>
        <begin position="407"/>
        <end position="445"/>
    </location>
</feature>
<dbReference type="Pfam" id="PF09335">
    <property type="entry name" value="VTT_dom"/>
    <property type="match status" value="1"/>
</dbReference>
<feature type="transmembrane region" description="Helical" evidence="7">
    <location>
        <begin position="174"/>
        <end position="192"/>
    </location>
</feature>
<feature type="transmembrane region" description="Helical" evidence="7">
    <location>
        <begin position="149"/>
        <end position="167"/>
    </location>
</feature>
<comment type="similarity">
    <text evidence="5">Belongs to the TMEM41 family.</text>
</comment>
<evidence type="ECO:0000256" key="2">
    <source>
        <dbReference type="ARBA" id="ARBA00022692"/>
    </source>
</evidence>
<organism evidence="9 10">
    <name type="scientific">Ustilago trichophora</name>
    <dbReference type="NCBI Taxonomy" id="86804"/>
    <lineage>
        <taxon>Eukaryota</taxon>
        <taxon>Fungi</taxon>
        <taxon>Dikarya</taxon>
        <taxon>Basidiomycota</taxon>
        <taxon>Ustilaginomycotina</taxon>
        <taxon>Ustilaginomycetes</taxon>
        <taxon>Ustilaginales</taxon>
        <taxon>Ustilaginaceae</taxon>
        <taxon>Ustilago</taxon>
    </lineage>
</organism>
<dbReference type="PANTHER" id="PTHR43220:SF18">
    <property type="entry name" value="TRANSMEMBRANE PROTEIN 41B"/>
    <property type="match status" value="1"/>
</dbReference>
<dbReference type="GO" id="GO:0000045">
    <property type="term" value="P:autophagosome assembly"/>
    <property type="evidence" value="ECO:0007669"/>
    <property type="project" value="TreeGrafter"/>
</dbReference>
<feature type="domain" description="VTT" evidence="8">
    <location>
        <begin position="169"/>
        <end position="290"/>
    </location>
</feature>
<dbReference type="OrthoDB" id="3364966at2759"/>
<feature type="compositionally biased region" description="Acidic residues" evidence="6">
    <location>
        <begin position="420"/>
        <end position="430"/>
    </location>
</feature>
<evidence type="ECO:0000256" key="5">
    <source>
        <dbReference type="ARBA" id="ARBA00025797"/>
    </source>
</evidence>
<keyword evidence="3 7" id="KW-1133">Transmembrane helix</keyword>
<gene>
    <name evidence="9" type="ORF">UTRI_06010</name>
</gene>
<feature type="transmembrane region" description="Helical" evidence="7">
    <location>
        <begin position="268"/>
        <end position="288"/>
    </location>
</feature>
<name>A0A5C3EKZ4_9BASI</name>